<dbReference type="PROSITE" id="PS50005">
    <property type="entry name" value="TPR"/>
    <property type="match status" value="1"/>
</dbReference>
<feature type="region of interest" description="Disordered" evidence="4">
    <location>
        <begin position="25"/>
        <end position="57"/>
    </location>
</feature>
<gene>
    <name evidence="6" type="ORF">HNQ86_002142</name>
</gene>
<evidence type="ECO:0000256" key="3">
    <source>
        <dbReference type="PROSITE-ProRule" id="PRU00339"/>
    </source>
</evidence>
<dbReference type="InterPro" id="IPR051012">
    <property type="entry name" value="CellSynth/LPSAsmb/PSIAsmb"/>
</dbReference>
<dbReference type="AlphaFoldDB" id="A0A841KLL8"/>
<dbReference type="Proteomes" id="UP000560000">
    <property type="component" value="Unassembled WGS sequence"/>
</dbReference>
<dbReference type="PANTHER" id="PTHR45586:SF14">
    <property type="entry name" value="TETRATRICOPEPTIDE TPR_2 REPEAT PROTEIN"/>
    <property type="match status" value="1"/>
</dbReference>
<evidence type="ECO:0000256" key="1">
    <source>
        <dbReference type="ARBA" id="ARBA00022737"/>
    </source>
</evidence>
<feature type="region of interest" description="Disordered" evidence="4">
    <location>
        <begin position="409"/>
        <end position="431"/>
    </location>
</feature>
<dbReference type="Gene3D" id="1.25.40.10">
    <property type="entry name" value="Tetratricopeptide repeat domain"/>
    <property type="match status" value="2"/>
</dbReference>
<dbReference type="EMBL" id="JACHET010000001">
    <property type="protein sequence ID" value="MBB6184797.1"/>
    <property type="molecule type" value="Genomic_DNA"/>
</dbReference>
<dbReference type="RefSeq" id="WP_184655074.1">
    <property type="nucleotide sequence ID" value="NZ_JACHET010000001.1"/>
</dbReference>
<name>A0A841KLL8_9GAMM</name>
<dbReference type="SUPFAM" id="SSF48452">
    <property type="entry name" value="TPR-like"/>
    <property type="match status" value="2"/>
</dbReference>
<organism evidence="6 7">
    <name type="scientific">Oleiagrimonas soli</name>
    <dbReference type="NCBI Taxonomy" id="1543381"/>
    <lineage>
        <taxon>Bacteria</taxon>
        <taxon>Pseudomonadati</taxon>
        <taxon>Pseudomonadota</taxon>
        <taxon>Gammaproteobacteria</taxon>
        <taxon>Lysobacterales</taxon>
        <taxon>Rhodanobacteraceae</taxon>
        <taxon>Oleiagrimonas</taxon>
    </lineage>
</organism>
<evidence type="ECO:0000256" key="4">
    <source>
        <dbReference type="SAM" id="MobiDB-lite"/>
    </source>
</evidence>
<evidence type="ECO:0000256" key="2">
    <source>
        <dbReference type="ARBA" id="ARBA00022803"/>
    </source>
</evidence>
<evidence type="ECO:0000313" key="7">
    <source>
        <dbReference type="Proteomes" id="UP000560000"/>
    </source>
</evidence>
<feature type="compositionally biased region" description="Basic and acidic residues" evidence="4">
    <location>
        <begin position="29"/>
        <end position="57"/>
    </location>
</feature>
<sequence>MKLVSFSKYLLAGLLVLPMVATPAMAGGHKSEEPAKKESQYPNATRKEPKLDLTKQSDADQLNKGLAAVNSGDSATAKQILQPFADGTGTKSKYVQALAQQGLANVAYHAGDMNTAIDLLQKALANGVLPNDTYFGLEYELAQFYLIHGDYQKSIDTVEKWRAEGRKETADSYALEGKAYYRLDQYQKAIDSIKKAMSMTDKPDDSWNQVLAASYAETGNSDEALATAKQQLAKHPGDMTTLNNTVSLLVGANKYSEALDLMQDAYKKGEFKESKSYITLAKLHLMKAQDANDPKPEAQAAVTVIKDGISKGIVKPDYQAYRVEGDAAYLSDDIKGAITAYDKASTSAPDGELDLQTAKLLLSEKKFSAGRLKARSALKRGIKHEGEAYVVIAESERAMHNESAAIAAMRKAEKDPTTRAKAQAWLKKVSR</sequence>
<reference evidence="6 7" key="1">
    <citation type="submission" date="2020-08" db="EMBL/GenBank/DDBJ databases">
        <title>Genomic Encyclopedia of Type Strains, Phase IV (KMG-IV): sequencing the most valuable type-strain genomes for metagenomic binning, comparative biology and taxonomic classification.</title>
        <authorList>
            <person name="Goeker M."/>
        </authorList>
    </citation>
    <scope>NUCLEOTIDE SEQUENCE [LARGE SCALE GENOMIC DNA]</scope>
    <source>
        <strain evidence="6 7">DSM 107085</strain>
    </source>
</reference>
<dbReference type="PANTHER" id="PTHR45586">
    <property type="entry name" value="TPR REPEAT-CONTAINING PROTEIN PA4667"/>
    <property type="match status" value="1"/>
</dbReference>
<feature type="chain" id="PRO_5032422140" evidence="5">
    <location>
        <begin position="27"/>
        <end position="431"/>
    </location>
</feature>
<dbReference type="Pfam" id="PF13432">
    <property type="entry name" value="TPR_16"/>
    <property type="match status" value="1"/>
</dbReference>
<keyword evidence="2 3" id="KW-0802">TPR repeat</keyword>
<feature type="repeat" description="TPR" evidence="3">
    <location>
        <begin position="170"/>
        <end position="203"/>
    </location>
</feature>
<evidence type="ECO:0000256" key="5">
    <source>
        <dbReference type="SAM" id="SignalP"/>
    </source>
</evidence>
<evidence type="ECO:0000313" key="6">
    <source>
        <dbReference type="EMBL" id="MBB6184797.1"/>
    </source>
</evidence>
<keyword evidence="1" id="KW-0677">Repeat</keyword>
<keyword evidence="5" id="KW-0732">Signal</keyword>
<dbReference type="InterPro" id="IPR011990">
    <property type="entry name" value="TPR-like_helical_dom_sf"/>
</dbReference>
<protein>
    <submittedName>
        <fullName evidence="6">Tetratricopeptide (TPR) repeat protein</fullName>
    </submittedName>
</protein>
<proteinExistence type="predicted"/>
<accession>A0A841KLL8</accession>
<dbReference type="InterPro" id="IPR019734">
    <property type="entry name" value="TPR_rpt"/>
</dbReference>
<comment type="caution">
    <text evidence="6">The sequence shown here is derived from an EMBL/GenBank/DDBJ whole genome shotgun (WGS) entry which is preliminary data.</text>
</comment>
<feature type="signal peptide" evidence="5">
    <location>
        <begin position="1"/>
        <end position="26"/>
    </location>
</feature>
<dbReference type="SMART" id="SM00028">
    <property type="entry name" value="TPR"/>
    <property type="match status" value="4"/>
</dbReference>